<sequence length="106" mass="10996">MTTTPATTSTARLQAAYQSPGHASFTAGADLARPADAGSATTTTTTTMTTAAKTDFLARLRAAVATVQDELNRELTARMALDVQAAADTAALEKEEANYGEEVAEE</sequence>
<dbReference type="GO" id="GO:0008033">
    <property type="term" value="P:tRNA processing"/>
    <property type="evidence" value="ECO:0007669"/>
    <property type="project" value="UniProtKB-KW"/>
</dbReference>
<dbReference type="Proteomes" id="UP000076874">
    <property type="component" value="Unassembled WGS sequence"/>
</dbReference>
<evidence type="ECO:0000256" key="3">
    <source>
        <dbReference type="ARBA" id="ARBA00008529"/>
    </source>
</evidence>
<evidence type="ECO:0000256" key="11">
    <source>
        <dbReference type="ARBA" id="ARBA00023163"/>
    </source>
</evidence>
<keyword evidence="8" id="KW-0779">Telomere</keyword>
<evidence type="ECO:0000256" key="5">
    <source>
        <dbReference type="ARBA" id="ARBA00019746"/>
    </source>
</evidence>
<accession>A0A167NTP9</accession>
<evidence type="ECO:0000256" key="14">
    <source>
        <dbReference type="SAM" id="MobiDB-lite"/>
    </source>
</evidence>
<evidence type="ECO:0000256" key="12">
    <source>
        <dbReference type="ARBA" id="ARBA00023242"/>
    </source>
</evidence>
<evidence type="ECO:0000256" key="13">
    <source>
        <dbReference type="ARBA" id="ARBA00025393"/>
    </source>
</evidence>
<keyword evidence="9" id="KW-0805">Transcription regulation</keyword>
<evidence type="ECO:0000256" key="1">
    <source>
        <dbReference type="ARBA" id="ARBA00004123"/>
    </source>
</evidence>
<dbReference type="EMBL" id="AZHD01000018">
    <property type="protein sequence ID" value="OAA55909.1"/>
    <property type="molecule type" value="Genomic_DNA"/>
</dbReference>
<dbReference type="GO" id="GO:0005634">
    <property type="term" value="C:nucleus"/>
    <property type="evidence" value="ECO:0007669"/>
    <property type="project" value="UniProtKB-SubCell"/>
</dbReference>
<name>A0A167NTP9_9HYPO</name>
<keyword evidence="6" id="KW-0158">Chromosome</keyword>
<organism evidence="15 16">
    <name type="scientific">Niveomyces insectorum RCEF 264</name>
    <dbReference type="NCBI Taxonomy" id="1081102"/>
    <lineage>
        <taxon>Eukaryota</taxon>
        <taxon>Fungi</taxon>
        <taxon>Dikarya</taxon>
        <taxon>Ascomycota</taxon>
        <taxon>Pezizomycotina</taxon>
        <taxon>Sordariomycetes</taxon>
        <taxon>Hypocreomycetidae</taxon>
        <taxon>Hypocreales</taxon>
        <taxon>Cordycipitaceae</taxon>
        <taxon>Niveomyces</taxon>
    </lineage>
</organism>
<evidence type="ECO:0000256" key="10">
    <source>
        <dbReference type="ARBA" id="ARBA00023159"/>
    </source>
</evidence>
<keyword evidence="10" id="KW-0010">Activator</keyword>
<dbReference type="GO" id="GO:0000781">
    <property type="term" value="C:chromosome, telomeric region"/>
    <property type="evidence" value="ECO:0007669"/>
    <property type="project" value="UniProtKB-SubCell"/>
</dbReference>
<proteinExistence type="inferred from homology"/>
<feature type="region of interest" description="Disordered" evidence="14">
    <location>
        <begin position="24"/>
        <end position="48"/>
    </location>
</feature>
<dbReference type="InterPro" id="IPR014849">
    <property type="entry name" value="EKC/KEOPS_Gon7"/>
</dbReference>
<comment type="similarity">
    <text evidence="3">Belongs to the GON7 family.</text>
</comment>
<keyword evidence="7" id="KW-0819">tRNA processing</keyword>
<evidence type="ECO:0000256" key="9">
    <source>
        <dbReference type="ARBA" id="ARBA00023015"/>
    </source>
</evidence>
<evidence type="ECO:0000256" key="6">
    <source>
        <dbReference type="ARBA" id="ARBA00022454"/>
    </source>
</evidence>
<evidence type="ECO:0000256" key="4">
    <source>
        <dbReference type="ARBA" id="ARBA00011534"/>
    </source>
</evidence>
<evidence type="ECO:0000256" key="2">
    <source>
        <dbReference type="ARBA" id="ARBA00004574"/>
    </source>
</evidence>
<evidence type="ECO:0000256" key="8">
    <source>
        <dbReference type="ARBA" id="ARBA00022895"/>
    </source>
</evidence>
<evidence type="ECO:0000313" key="15">
    <source>
        <dbReference type="EMBL" id="OAA55909.1"/>
    </source>
</evidence>
<comment type="function">
    <text evidence="13">Component of the EKC/KEOPS complex that is required for the formation of a threonylcarbamoyl group on adenosine at position 37 (t(6)A37) in tRNAs that read codons beginning with adenine. The complex is probably involved in the transfer of the threonylcarbamoyl moiety of threonylcarbamoyl-AMP (TC-AMP) to the N6 group of A37. GON7 likely plays a supporting role to the catalytic subunit KAE1 in the complex. The EKC/KEOPS complex also promotes both telomere uncapping and telomere elongation. The complex is required for efficient recruitment of transcriptional coactivators.</text>
</comment>
<dbReference type="Pfam" id="PF08738">
    <property type="entry name" value="Gon7"/>
    <property type="match status" value="1"/>
</dbReference>
<reference evidence="15 16" key="1">
    <citation type="journal article" date="2016" name="Genome Biol. Evol.">
        <title>Divergent and convergent evolution of fungal pathogenicity.</title>
        <authorList>
            <person name="Shang Y."/>
            <person name="Xiao G."/>
            <person name="Zheng P."/>
            <person name="Cen K."/>
            <person name="Zhan S."/>
            <person name="Wang C."/>
        </authorList>
    </citation>
    <scope>NUCLEOTIDE SEQUENCE [LARGE SCALE GENOMIC DNA]</scope>
    <source>
        <strain evidence="15 16">RCEF 264</strain>
    </source>
</reference>
<comment type="subunit">
    <text evidence="4">Component of the EKC/KEOPS complex composed of at least BUD32, CGI121, GON7, KAE1 and PCC1; the whole complex dimerizes.</text>
</comment>
<protein>
    <recommendedName>
        <fullName evidence="5">EKC/KEOPS complex subunit GON7</fullName>
    </recommendedName>
</protein>
<keyword evidence="11" id="KW-0804">Transcription</keyword>
<comment type="subcellular location">
    <subcellularLocation>
        <location evidence="2">Chromosome</location>
        <location evidence="2">Telomere</location>
    </subcellularLocation>
    <subcellularLocation>
        <location evidence="1">Nucleus</location>
    </subcellularLocation>
</comment>
<evidence type="ECO:0000313" key="16">
    <source>
        <dbReference type="Proteomes" id="UP000076874"/>
    </source>
</evidence>
<evidence type="ECO:0000256" key="7">
    <source>
        <dbReference type="ARBA" id="ARBA00022694"/>
    </source>
</evidence>
<keyword evidence="16" id="KW-1185">Reference proteome</keyword>
<gene>
    <name evidence="15" type="ORF">SPI_08116</name>
</gene>
<dbReference type="AlphaFoldDB" id="A0A167NTP9"/>
<keyword evidence="12" id="KW-0539">Nucleus</keyword>
<comment type="caution">
    <text evidence="15">The sequence shown here is derived from an EMBL/GenBank/DDBJ whole genome shotgun (WGS) entry which is preliminary data.</text>
</comment>